<gene>
    <name evidence="2" type="ORF">UU59_C0002G0019</name>
</gene>
<keyword evidence="1" id="KW-1133">Transmembrane helix</keyword>
<sequence length="41" mass="4677">MISKEVKKKVKRVFRKDNIYKAVIIVSTLALIATSVLPYVL</sequence>
<keyword evidence="1" id="KW-0472">Membrane</keyword>
<dbReference type="EMBL" id="LCBF01000002">
    <property type="protein sequence ID" value="KKS07772.1"/>
    <property type="molecule type" value="Genomic_DNA"/>
</dbReference>
<dbReference type="Proteomes" id="UP000034544">
    <property type="component" value="Unassembled WGS sequence"/>
</dbReference>
<reference evidence="2 3" key="1">
    <citation type="journal article" date="2015" name="Nature">
        <title>rRNA introns, odd ribosomes, and small enigmatic genomes across a large radiation of phyla.</title>
        <authorList>
            <person name="Brown C.T."/>
            <person name="Hug L.A."/>
            <person name="Thomas B.C."/>
            <person name="Sharon I."/>
            <person name="Castelle C.J."/>
            <person name="Singh A."/>
            <person name="Wilkins M.J."/>
            <person name="Williams K.H."/>
            <person name="Banfield J.F."/>
        </authorList>
    </citation>
    <scope>NUCLEOTIDE SEQUENCE [LARGE SCALE GENOMIC DNA]</scope>
</reference>
<evidence type="ECO:0000256" key="1">
    <source>
        <dbReference type="SAM" id="Phobius"/>
    </source>
</evidence>
<comment type="caution">
    <text evidence="2">The sequence shown here is derived from an EMBL/GenBank/DDBJ whole genome shotgun (WGS) entry which is preliminary data.</text>
</comment>
<feature type="transmembrane region" description="Helical" evidence="1">
    <location>
        <begin position="20"/>
        <end position="40"/>
    </location>
</feature>
<proteinExistence type="predicted"/>
<protein>
    <submittedName>
        <fullName evidence="2">Uncharacterized protein</fullName>
    </submittedName>
</protein>
<evidence type="ECO:0000313" key="3">
    <source>
        <dbReference type="Proteomes" id="UP000034544"/>
    </source>
</evidence>
<keyword evidence="1" id="KW-0812">Transmembrane</keyword>
<evidence type="ECO:0000313" key="2">
    <source>
        <dbReference type="EMBL" id="KKS07772.1"/>
    </source>
</evidence>
<accession>A0A0G0W6V7</accession>
<dbReference type="AlphaFoldDB" id="A0A0G0W6V7"/>
<organism evidence="2 3">
    <name type="scientific">candidate division WWE3 bacterium GW2011_GWE1_41_27</name>
    <dbReference type="NCBI Taxonomy" id="1619131"/>
    <lineage>
        <taxon>Bacteria</taxon>
        <taxon>Katanobacteria</taxon>
    </lineage>
</organism>
<name>A0A0G0W6V7_UNCKA</name>